<dbReference type="UniPathway" id="UPA00665"/>
<evidence type="ECO:0000256" key="2">
    <source>
        <dbReference type="ARBA" id="ARBA00022475"/>
    </source>
</evidence>
<keyword evidence="13" id="KW-1185">Reference proteome</keyword>
<evidence type="ECO:0000256" key="3">
    <source>
        <dbReference type="ARBA" id="ARBA00022670"/>
    </source>
</evidence>
<evidence type="ECO:0000256" key="1">
    <source>
        <dbReference type="ARBA" id="ARBA00006139"/>
    </source>
</evidence>
<evidence type="ECO:0000256" key="5">
    <source>
        <dbReference type="ARBA" id="ARBA00022750"/>
    </source>
</evidence>
<reference evidence="12 13" key="1">
    <citation type="submission" date="2016-10" db="EMBL/GenBank/DDBJ databases">
        <authorList>
            <person name="de Groot N.N."/>
        </authorList>
    </citation>
    <scope>NUCLEOTIDE SEQUENCE [LARGE SCALE GENOMIC DNA]</scope>
    <source>
        <strain evidence="12 13">CGMCC 1.5012</strain>
    </source>
</reference>
<accession>A0A1G9X2U2</accession>
<evidence type="ECO:0000256" key="11">
    <source>
        <dbReference type="RuleBase" id="RU004181"/>
    </source>
</evidence>
<dbReference type="EMBL" id="FNID01000007">
    <property type="protein sequence ID" value="SDM90756.1"/>
    <property type="molecule type" value="Genomic_DNA"/>
</dbReference>
<name>A0A1G9X2U2_9FIRM</name>
<feature type="transmembrane region" description="Helical" evidence="9">
    <location>
        <begin position="86"/>
        <end position="103"/>
    </location>
</feature>
<dbReference type="AlphaFoldDB" id="A0A1G9X2U2"/>
<comment type="pathway">
    <text evidence="9">Protein modification; lipoprotein biosynthesis (signal peptide cleavage).</text>
</comment>
<feature type="active site" evidence="9">
    <location>
        <position position="129"/>
    </location>
</feature>
<dbReference type="NCBIfam" id="TIGR00077">
    <property type="entry name" value="lspA"/>
    <property type="match status" value="1"/>
</dbReference>
<keyword evidence="7 9" id="KW-1133">Transmembrane helix</keyword>
<keyword evidence="4 9" id="KW-0812">Transmembrane</keyword>
<dbReference type="RefSeq" id="WP_092638618.1">
    <property type="nucleotide sequence ID" value="NZ_FNID01000007.1"/>
</dbReference>
<feature type="transmembrane region" description="Helical" evidence="9">
    <location>
        <begin position="60"/>
        <end position="79"/>
    </location>
</feature>
<dbReference type="Pfam" id="PF01252">
    <property type="entry name" value="Peptidase_A8"/>
    <property type="match status" value="1"/>
</dbReference>
<dbReference type="PROSITE" id="PS00855">
    <property type="entry name" value="SPASE_II"/>
    <property type="match status" value="1"/>
</dbReference>
<feature type="transmembrane region" description="Helical" evidence="9">
    <location>
        <begin position="123"/>
        <end position="145"/>
    </location>
</feature>
<keyword evidence="2 9" id="KW-1003">Cell membrane</keyword>
<dbReference type="EC" id="3.4.23.36" evidence="9"/>
<dbReference type="STRING" id="258515.SAMN05192585_10765"/>
<proteinExistence type="inferred from homology"/>
<comment type="catalytic activity">
    <reaction evidence="9 10">
        <text>Release of signal peptides from bacterial membrane prolipoproteins. Hydrolyzes -Xaa-Yaa-Zaa-|-(S,diacylglyceryl)Cys-, in which Xaa is hydrophobic (preferably Leu), and Yaa (Ala or Ser) and Zaa (Gly or Ala) have small, neutral side chains.</text>
        <dbReference type="EC" id="3.4.23.36"/>
    </reaction>
</comment>
<evidence type="ECO:0000256" key="6">
    <source>
        <dbReference type="ARBA" id="ARBA00022801"/>
    </source>
</evidence>
<sequence>MKYIALLAAALLIGADQLIKYWAMESLSQVGTMPVLGDVFQLTYVENRGAAFGILKGQKWILVGVTSLVIIGAIIFLLIKNLKSKTLIWAIALIISGGIGNLIDRIVRGYVVDYLYFKLIDFYVFNLADACVCVGVGLVIIYLIFIEPKLQKQKAQAQTADGGLSEQE</sequence>
<dbReference type="Proteomes" id="UP000199182">
    <property type="component" value="Unassembled WGS sequence"/>
</dbReference>
<dbReference type="GO" id="GO:0006508">
    <property type="term" value="P:proteolysis"/>
    <property type="evidence" value="ECO:0007669"/>
    <property type="project" value="UniProtKB-KW"/>
</dbReference>
<comment type="caution">
    <text evidence="9">Lacks conserved residue(s) required for the propagation of feature annotation.</text>
</comment>
<keyword evidence="5 9" id="KW-0064">Aspartyl protease</keyword>
<dbReference type="PANTHER" id="PTHR33695">
    <property type="entry name" value="LIPOPROTEIN SIGNAL PEPTIDASE"/>
    <property type="match status" value="1"/>
</dbReference>
<dbReference type="PRINTS" id="PR00781">
    <property type="entry name" value="LIPOSIGPTASE"/>
</dbReference>
<organism evidence="12 13">
    <name type="scientific">Acetanaerobacterium elongatum</name>
    <dbReference type="NCBI Taxonomy" id="258515"/>
    <lineage>
        <taxon>Bacteria</taxon>
        <taxon>Bacillati</taxon>
        <taxon>Bacillota</taxon>
        <taxon>Clostridia</taxon>
        <taxon>Eubacteriales</taxon>
        <taxon>Oscillospiraceae</taxon>
        <taxon>Acetanaerobacterium</taxon>
    </lineage>
</organism>
<evidence type="ECO:0000256" key="8">
    <source>
        <dbReference type="ARBA" id="ARBA00023136"/>
    </source>
</evidence>
<comment type="similarity">
    <text evidence="1 9 11">Belongs to the peptidase A8 family.</text>
</comment>
<evidence type="ECO:0000256" key="9">
    <source>
        <dbReference type="HAMAP-Rule" id="MF_00161"/>
    </source>
</evidence>
<dbReference type="HAMAP" id="MF_00161">
    <property type="entry name" value="LspA"/>
    <property type="match status" value="1"/>
</dbReference>
<comment type="function">
    <text evidence="9 10">This protein specifically catalyzes the removal of signal peptides from prolipoproteins.</text>
</comment>
<keyword evidence="3 9" id="KW-0645">Protease</keyword>
<evidence type="ECO:0000313" key="13">
    <source>
        <dbReference type="Proteomes" id="UP000199182"/>
    </source>
</evidence>
<gene>
    <name evidence="9" type="primary">lspA</name>
    <name evidence="12" type="ORF">SAMN05192585_10765</name>
</gene>
<keyword evidence="8 9" id="KW-0472">Membrane</keyword>
<evidence type="ECO:0000256" key="4">
    <source>
        <dbReference type="ARBA" id="ARBA00022692"/>
    </source>
</evidence>
<protein>
    <recommendedName>
        <fullName evidence="9">Lipoprotein signal peptidase</fullName>
        <ecNumber evidence="9">3.4.23.36</ecNumber>
    </recommendedName>
    <alternativeName>
        <fullName evidence="9">Prolipoprotein signal peptidase</fullName>
    </alternativeName>
    <alternativeName>
        <fullName evidence="9">Signal peptidase II</fullName>
        <shortName evidence="9">SPase II</shortName>
    </alternativeName>
</protein>
<evidence type="ECO:0000256" key="7">
    <source>
        <dbReference type="ARBA" id="ARBA00022989"/>
    </source>
</evidence>
<dbReference type="GO" id="GO:0005886">
    <property type="term" value="C:plasma membrane"/>
    <property type="evidence" value="ECO:0007669"/>
    <property type="project" value="UniProtKB-SubCell"/>
</dbReference>
<keyword evidence="6 9" id="KW-0378">Hydrolase</keyword>
<dbReference type="GO" id="GO:0004190">
    <property type="term" value="F:aspartic-type endopeptidase activity"/>
    <property type="evidence" value="ECO:0007669"/>
    <property type="project" value="UniProtKB-UniRule"/>
</dbReference>
<dbReference type="OrthoDB" id="9810259at2"/>
<evidence type="ECO:0000313" key="12">
    <source>
        <dbReference type="EMBL" id="SDM90756.1"/>
    </source>
</evidence>
<comment type="subcellular location">
    <subcellularLocation>
        <location evidence="9">Cell membrane</location>
        <topology evidence="9">Multi-pass membrane protein</topology>
    </subcellularLocation>
</comment>
<dbReference type="InterPro" id="IPR001872">
    <property type="entry name" value="Peptidase_A8"/>
</dbReference>
<feature type="active site" evidence="9">
    <location>
        <position position="113"/>
    </location>
</feature>
<evidence type="ECO:0000256" key="10">
    <source>
        <dbReference type="RuleBase" id="RU000594"/>
    </source>
</evidence>
<dbReference type="PANTHER" id="PTHR33695:SF1">
    <property type="entry name" value="LIPOPROTEIN SIGNAL PEPTIDASE"/>
    <property type="match status" value="1"/>
</dbReference>